<organism evidence="10 11">
    <name type="scientific">Candidatus Azambacteria bacterium RIFCSPLOWO2_02_FULL_44_14</name>
    <dbReference type="NCBI Taxonomy" id="1797306"/>
    <lineage>
        <taxon>Bacteria</taxon>
        <taxon>Candidatus Azamiibacteriota</taxon>
    </lineage>
</organism>
<proteinExistence type="inferred from homology"/>
<dbReference type="Pfam" id="PF06750">
    <property type="entry name" value="A24_N_bact"/>
    <property type="match status" value="1"/>
</dbReference>
<comment type="similarity">
    <text evidence="2">Belongs to the peptidase A24 family.</text>
</comment>
<evidence type="ECO:0000256" key="1">
    <source>
        <dbReference type="ARBA" id="ARBA00004651"/>
    </source>
</evidence>
<accession>A0A1F5CAX1</accession>
<evidence type="ECO:0000256" key="5">
    <source>
        <dbReference type="ARBA" id="ARBA00022989"/>
    </source>
</evidence>
<comment type="caution">
    <text evidence="10">The sequence shown here is derived from an EMBL/GenBank/DDBJ whole genome shotgun (WGS) entry which is preliminary data.</text>
</comment>
<keyword evidence="4 7" id="KW-0812">Transmembrane</keyword>
<gene>
    <name evidence="10" type="ORF">A3I30_00205</name>
</gene>
<sequence length="262" mass="29627">MAIIIFTFGAIFGSFLNVLIYRLPEGVGVVRKKSHCPKCGKTLKWHELIPVLSFFLLRGKCSGCKAKISWQYPAVEIISGLIWILVFFKIFNFQFLIFNQFSISNFQLLAFFYQIFILSSLVVISFIDVRKMIIPDKIVYPAIFVSLLYNLARKDILIPLAAALAAFSVFYLIIFFSKGRAMGFGDVKLAALMGLFLSYPDILAALWWAFVLGAIFGIMLIAVGRKGLKSQLPFGPFLALGTLIAYFFSWKMFINFIINLSI</sequence>
<dbReference type="PANTHER" id="PTHR30487">
    <property type="entry name" value="TYPE 4 PREPILIN-LIKE PROTEINS LEADER PEPTIDE-PROCESSING ENZYME"/>
    <property type="match status" value="1"/>
</dbReference>
<feature type="transmembrane region" description="Helical" evidence="7">
    <location>
        <begin position="236"/>
        <end position="258"/>
    </location>
</feature>
<keyword evidence="6 7" id="KW-0472">Membrane</keyword>
<dbReference type="Pfam" id="PF01478">
    <property type="entry name" value="Peptidase_A24"/>
    <property type="match status" value="1"/>
</dbReference>
<evidence type="ECO:0000256" key="6">
    <source>
        <dbReference type="ARBA" id="ARBA00023136"/>
    </source>
</evidence>
<reference evidence="10 11" key="1">
    <citation type="journal article" date="2016" name="Nat. Commun.">
        <title>Thousands of microbial genomes shed light on interconnected biogeochemical processes in an aquifer system.</title>
        <authorList>
            <person name="Anantharaman K."/>
            <person name="Brown C.T."/>
            <person name="Hug L.A."/>
            <person name="Sharon I."/>
            <person name="Castelle C.J."/>
            <person name="Probst A.J."/>
            <person name="Thomas B.C."/>
            <person name="Singh A."/>
            <person name="Wilkins M.J."/>
            <person name="Karaoz U."/>
            <person name="Brodie E.L."/>
            <person name="Williams K.H."/>
            <person name="Hubbard S.S."/>
            <person name="Banfield J.F."/>
        </authorList>
    </citation>
    <scope>NUCLEOTIDE SEQUENCE [LARGE SCALE GENOMIC DNA]</scope>
</reference>
<feature type="domain" description="Prepilin peptidase A24 N-terminal" evidence="9">
    <location>
        <begin position="8"/>
        <end position="89"/>
    </location>
</feature>
<comment type="subcellular location">
    <subcellularLocation>
        <location evidence="1">Cell membrane</location>
        <topology evidence="1">Multi-pass membrane protein</topology>
    </subcellularLocation>
</comment>
<dbReference type="PANTHER" id="PTHR30487:SF0">
    <property type="entry name" value="PREPILIN LEADER PEPTIDASE_N-METHYLTRANSFERASE-RELATED"/>
    <property type="match status" value="1"/>
</dbReference>
<evidence type="ECO:0000256" key="3">
    <source>
        <dbReference type="ARBA" id="ARBA00022475"/>
    </source>
</evidence>
<dbReference type="AlphaFoldDB" id="A0A1F5CAX1"/>
<dbReference type="GO" id="GO:0006465">
    <property type="term" value="P:signal peptide processing"/>
    <property type="evidence" value="ECO:0007669"/>
    <property type="project" value="TreeGrafter"/>
</dbReference>
<name>A0A1F5CAX1_9BACT</name>
<dbReference type="Gene3D" id="1.20.120.1220">
    <property type="match status" value="1"/>
</dbReference>
<dbReference type="InterPro" id="IPR010627">
    <property type="entry name" value="Prepilin_pept_A24_N"/>
</dbReference>
<feature type="transmembrane region" description="Helical" evidence="7">
    <location>
        <begin position="157"/>
        <end position="176"/>
    </location>
</feature>
<evidence type="ECO:0000256" key="2">
    <source>
        <dbReference type="ARBA" id="ARBA00005801"/>
    </source>
</evidence>
<feature type="transmembrane region" description="Helical" evidence="7">
    <location>
        <begin position="205"/>
        <end position="224"/>
    </location>
</feature>
<feature type="transmembrane region" description="Helical" evidence="7">
    <location>
        <begin position="110"/>
        <end position="127"/>
    </location>
</feature>
<evidence type="ECO:0000256" key="4">
    <source>
        <dbReference type="ARBA" id="ARBA00022692"/>
    </source>
</evidence>
<evidence type="ECO:0000259" key="8">
    <source>
        <dbReference type="Pfam" id="PF01478"/>
    </source>
</evidence>
<dbReference type="InterPro" id="IPR050882">
    <property type="entry name" value="Prepilin_peptidase/N-MTase"/>
</dbReference>
<feature type="domain" description="Prepilin type IV endopeptidase peptidase" evidence="8">
    <location>
        <begin position="115"/>
        <end position="218"/>
    </location>
</feature>
<dbReference type="GO" id="GO:0004190">
    <property type="term" value="F:aspartic-type endopeptidase activity"/>
    <property type="evidence" value="ECO:0007669"/>
    <property type="project" value="InterPro"/>
</dbReference>
<feature type="transmembrane region" description="Helical" evidence="7">
    <location>
        <begin position="6"/>
        <end position="23"/>
    </location>
</feature>
<evidence type="ECO:0000259" key="9">
    <source>
        <dbReference type="Pfam" id="PF06750"/>
    </source>
</evidence>
<dbReference type="InterPro" id="IPR000045">
    <property type="entry name" value="Prepilin_IV_endopep_pep"/>
</dbReference>
<keyword evidence="3" id="KW-1003">Cell membrane</keyword>
<evidence type="ECO:0000313" key="11">
    <source>
        <dbReference type="Proteomes" id="UP000177197"/>
    </source>
</evidence>
<protein>
    <recommendedName>
        <fullName evidence="12">Prepilin peptidase</fullName>
    </recommendedName>
</protein>
<evidence type="ECO:0008006" key="12">
    <source>
        <dbReference type="Google" id="ProtNLM"/>
    </source>
</evidence>
<evidence type="ECO:0000256" key="7">
    <source>
        <dbReference type="SAM" id="Phobius"/>
    </source>
</evidence>
<keyword evidence="5 7" id="KW-1133">Transmembrane helix</keyword>
<evidence type="ECO:0000313" key="10">
    <source>
        <dbReference type="EMBL" id="OGD40020.1"/>
    </source>
</evidence>
<feature type="transmembrane region" description="Helical" evidence="7">
    <location>
        <begin position="77"/>
        <end position="98"/>
    </location>
</feature>
<dbReference type="EMBL" id="MEYV01000014">
    <property type="protein sequence ID" value="OGD40020.1"/>
    <property type="molecule type" value="Genomic_DNA"/>
</dbReference>
<dbReference type="GO" id="GO:0005886">
    <property type="term" value="C:plasma membrane"/>
    <property type="evidence" value="ECO:0007669"/>
    <property type="project" value="UniProtKB-SubCell"/>
</dbReference>
<dbReference type="Proteomes" id="UP000177197">
    <property type="component" value="Unassembled WGS sequence"/>
</dbReference>